<dbReference type="PANTHER" id="PTHR46124">
    <property type="entry name" value="D-AMINOACYL-TRNA DEACYLASE"/>
    <property type="match status" value="1"/>
</dbReference>
<dbReference type="SUPFAM" id="SSF51556">
    <property type="entry name" value="Metallo-dependent hydrolases"/>
    <property type="match status" value="1"/>
</dbReference>
<name>A0ABS0BZ41_9GAMM</name>
<keyword evidence="2" id="KW-1185">Reference proteome</keyword>
<dbReference type="GO" id="GO:0016787">
    <property type="term" value="F:hydrolase activity"/>
    <property type="evidence" value="ECO:0007669"/>
    <property type="project" value="UniProtKB-KW"/>
</dbReference>
<keyword evidence="1" id="KW-0378">Hydrolase</keyword>
<dbReference type="Gene3D" id="3.20.20.140">
    <property type="entry name" value="Metal-dependent hydrolases"/>
    <property type="match status" value="1"/>
</dbReference>
<proteinExistence type="predicted"/>
<protein>
    <submittedName>
        <fullName evidence="1">TatD family hydrolase</fullName>
    </submittedName>
</protein>
<dbReference type="CDD" id="cd01310">
    <property type="entry name" value="TatD_DNAse"/>
    <property type="match status" value="1"/>
</dbReference>
<dbReference type="PIRSF" id="PIRSF005902">
    <property type="entry name" value="DNase_TatD"/>
    <property type="match status" value="1"/>
</dbReference>
<comment type="caution">
    <text evidence="1">The sequence shown here is derived from an EMBL/GenBank/DDBJ whole genome shotgun (WGS) entry which is preliminary data.</text>
</comment>
<evidence type="ECO:0000313" key="2">
    <source>
        <dbReference type="Proteomes" id="UP001193680"/>
    </source>
</evidence>
<gene>
    <name evidence="1" type="ORF">H8792_011985</name>
</gene>
<accession>A0ABS0BZ41</accession>
<dbReference type="RefSeq" id="WP_185979203.1">
    <property type="nucleotide sequence ID" value="NZ_JACBGI020000039.1"/>
</dbReference>
<dbReference type="EMBL" id="JACBGI020000039">
    <property type="protein sequence ID" value="MBF6059065.1"/>
    <property type="molecule type" value="Genomic_DNA"/>
</dbReference>
<dbReference type="PANTHER" id="PTHR46124:SF3">
    <property type="entry name" value="HYDROLASE"/>
    <property type="match status" value="1"/>
</dbReference>
<dbReference type="InterPro" id="IPR001130">
    <property type="entry name" value="TatD-like"/>
</dbReference>
<evidence type="ECO:0000313" key="1">
    <source>
        <dbReference type="EMBL" id="MBF6059065.1"/>
    </source>
</evidence>
<dbReference type="InterPro" id="IPR032466">
    <property type="entry name" value="Metal_Hydrolase"/>
</dbReference>
<dbReference type="Pfam" id="PF01026">
    <property type="entry name" value="TatD_DNase"/>
    <property type="match status" value="1"/>
</dbReference>
<dbReference type="Proteomes" id="UP001193680">
    <property type="component" value="Unassembled WGS sequence"/>
</dbReference>
<sequence length="246" mass="27631">MLFDTHAHLVEASTQELHSIDYPVLNVTTDVSQWQKALDLYSGNPYILPALGIHPWFVETASADDLQVLQGQLSSLTVYAVGEIGLDFTDKHKHNKDLQLSILEQQLDMAKTHQLPVSLHCQKAHNDMINLLKQYDLGKAGVLHGLGASREVISRYLDLGYSIGVNGVVCRENARRYHEMVSYFSLEHFVLETDYPNIHLPGEDAAHLCDLNKVAEQIAMLTGYSVEDVLKQTGYNARQIFGFLRV</sequence>
<reference evidence="1 2" key="1">
    <citation type="submission" date="2020-11" db="EMBL/GenBank/DDBJ databases">
        <title>Sulfur oxidizing isolate from Hospital Hole Sinkhole.</title>
        <authorList>
            <person name="Scott K.M."/>
        </authorList>
    </citation>
    <scope>NUCLEOTIDE SEQUENCE [LARGE SCALE GENOMIC DNA]</scope>
    <source>
        <strain evidence="1 2">HH1</strain>
    </source>
</reference>
<organism evidence="1 2">
    <name type="scientific">Thiomicrorhabdus heinhorstiae</name>
    <dbReference type="NCBI Taxonomy" id="2748010"/>
    <lineage>
        <taxon>Bacteria</taxon>
        <taxon>Pseudomonadati</taxon>
        <taxon>Pseudomonadota</taxon>
        <taxon>Gammaproteobacteria</taxon>
        <taxon>Thiotrichales</taxon>
        <taxon>Piscirickettsiaceae</taxon>
        <taxon>Thiomicrorhabdus</taxon>
    </lineage>
</organism>